<evidence type="ECO:0000313" key="4">
    <source>
        <dbReference type="Proteomes" id="UP000735205"/>
    </source>
</evidence>
<dbReference type="InterPro" id="IPR000836">
    <property type="entry name" value="PRTase_dom"/>
</dbReference>
<evidence type="ECO:0000259" key="2">
    <source>
        <dbReference type="Pfam" id="PF00156"/>
    </source>
</evidence>
<dbReference type="RefSeq" id="WP_213793394.1">
    <property type="nucleotide sequence ID" value="NZ_JAAMFJ010000007.1"/>
</dbReference>
<dbReference type="InterPro" id="IPR029057">
    <property type="entry name" value="PRTase-like"/>
</dbReference>
<dbReference type="EMBL" id="JAAMFJ010000007">
    <property type="protein sequence ID" value="MBS9336845.1"/>
    <property type="molecule type" value="Genomic_DNA"/>
</dbReference>
<reference evidence="3 4" key="1">
    <citation type="submission" date="2020-02" db="EMBL/GenBank/DDBJ databases">
        <title>Fructobacillus sp. isolated from paper mulberry of Taiwan.</title>
        <authorList>
            <person name="Lin S.-T."/>
        </authorList>
    </citation>
    <scope>NUCLEOTIDE SEQUENCE [LARGE SCALE GENOMIC DNA]</scope>
    <source>
        <strain evidence="3 4">M1-21</strain>
    </source>
</reference>
<dbReference type="CDD" id="cd06223">
    <property type="entry name" value="PRTases_typeI"/>
    <property type="match status" value="1"/>
</dbReference>
<name>A0ABS5QWA6_9LACO</name>
<dbReference type="Pfam" id="PF00156">
    <property type="entry name" value="Pribosyltran"/>
    <property type="match status" value="1"/>
</dbReference>
<organism evidence="3 4">
    <name type="scientific">Fructobacillus papyrifericola</name>
    <dbReference type="NCBI Taxonomy" id="2713172"/>
    <lineage>
        <taxon>Bacteria</taxon>
        <taxon>Bacillati</taxon>
        <taxon>Bacillota</taxon>
        <taxon>Bacilli</taxon>
        <taxon>Lactobacillales</taxon>
        <taxon>Lactobacillaceae</taxon>
        <taxon>Fructobacillus</taxon>
    </lineage>
</organism>
<comment type="caution">
    <text evidence="3">The sequence shown here is derived from an EMBL/GenBank/DDBJ whole genome shotgun (WGS) entry which is preliminary data.</text>
</comment>
<keyword evidence="4" id="KW-1185">Reference proteome</keyword>
<dbReference type="InterPro" id="IPR051910">
    <property type="entry name" value="ComF/GntX_DNA_util-trans"/>
</dbReference>
<accession>A0ABS5QWA6</accession>
<feature type="domain" description="Phosphoribosyltransferase" evidence="2">
    <location>
        <begin position="187"/>
        <end position="230"/>
    </location>
</feature>
<dbReference type="SUPFAM" id="SSF53271">
    <property type="entry name" value="PRTase-like"/>
    <property type="match status" value="1"/>
</dbReference>
<dbReference type="PANTHER" id="PTHR47505:SF1">
    <property type="entry name" value="DNA UTILIZATION PROTEIN YHGH"/>
    <property type="match status" value="1"/>
</dbReference>
<comment type="similarity">
    <text evidence="1">Belongs to the ComF/GntX family.</text>
</comment>
<proteinExistence type="inferred from homology"/>
<dbReference type="Gene3D" id="3.40.50.2020">
    <property type="match status" value="1"/>
</dbReference>
<evidence type="ECO:0000256" key="1">
    <source>
        <dbReference type="ARBA" id="ARBA00008007"/>
    </source>
</evidence>
<protein>
    <submittedName>
        <fullName evidence="3">ComF family protein</fullName>
    </submittedName>
</protein>
<sequence length="231" mass="26405">MNCLLCAEPLVEEQSLFYLLTGYRPGKGLLCPICLKQFQKIGPVSCPGCGRIQDEWRLCQDCERWKHQGQALLENQALYQYNQQMKDYMARYKFIGDYRLRRVFAQEMRGAVGKKMQEERLDLLVPIPISTERMGSRGFNQVLPLLPKSKRMEELLAVLPGKRIDQSALKRADRLRSRQPFELVEGAKTLLAGRSVLLVDDVYTTGRTLYHAAHLLLEAGATRVCSLTLAR</sequence>
<dbReference type="PANTHER" id="PTHR47505">
    <property type="entry name" value="DNA UTILIZATION PROTEIN YHGH"/>
    <property type="match status" value="1"/>
</dbReference>
<evidence type="ECO:0000313" key="3">
    <source>
        <dbReference type="EMBL" id="MBS9336845.1"/>
    </source>
</evidence>
<gene>
    <name evidence="3" type="ORF">G6R28_06360</name>
</gene>
<dbReference type="Proteomes" id="UP000735205">
    <property type="component" value="Unassembled WGS sequence"/>
</dbReference>